<accession>A0A0C9S592</accession>
<feature type="domain" description="O-methyltransferase C-terminal" evidence="5">
    <location>
        <begin position="158"/>
        <end position="359"/>
    </location>
</feature>
<dbReference type="InterPro" id="IPR036388">
    <property type="entry name" value="WH-like_DNA-bd_sf"/>
</dbReference>
<dbReference type="GO" id="GO:0032259">
    <property type="term" value="P:methylation"/>
    <property type="evidence" value="ECO:0007669"/>
    <property type="project" value="UniProtKB-KW"/>
</dbReference>
<dbReference type="InterPro" id="IPR012967">
    <property type="entry name" value="COMT_dimerisation"/>
</dbReference>
<evidence type="ECO:0000313" key="7">
    <source>
        <dbReference type="EMBL" id="JAG85998.1"/>
    </source>
</evidence>
<dbReference type="InterPro" id="IPR036390">
    <property type="entry name" value="WH_DNA-bd_sf"/>
</dbReference>
<protein>
    <submittedName>
        <fullName evidence="7">TSA: Wollemia nobilis Ref_Wollemi_Transcript_20423_1287 transcribed RNA sequence</fullName>
    </submittedName>
</protein>
<dbReference type="Pfam" id="PF00891">
    <property type="entry name" value="Methyltransf_2"/>
    <property type="match status" value="1"/>
</dbReference>
<evidence type="ECO:0000259" key="5">
    <source>
        <dbReference type="Pfam" id="PF00891"/>
    </source>
</evidence>
<evidence type="ECO:0000256" key="1">
    <source>
        <dbReference type="ARBA" id="ARBA00022603"/>
    </source>
</evidence>
<keyword evidence="3" id="KW-0949">S-adenosyl-L-methionine</keyword>
<dbReference type="PROSITE" id="PS51683">
    <property type="entry name" value="SAM_OMT_II"/>
    <property type="match status" value="1"/>
</dbReference>
<dbReference type="AlphaFoldDB" id="A0A0C9S592"/>
<evidence type="ECO:0000256" key="3">
    <source>
        <dbReference type="ARBA" id="ARBA00022691"/>
    </source>
</evidence>
<dbReference type="SUPFAM" id="SSF46785">
    <property type="entry name" value="Winged helix' DNA-binding domain"/>
    <property type="match status" value="1"/>
</dbReference>
<feature type="domain" description="O-methyltransferase dimerisation" evidence="6">
    <location>
        <begin position="22"/>
        <end position="118"/>
    </location>
</feature>
<dbReference type="EMBL" id="GCHU01020289">
    <property type="protein sequence ID" value="JAG85998.1"/>
    <property type="molecule type" value="Transcribed_RNA"/>
</dbReference>
<dbReference type="Pfam" id="PF08100">
    <property type="entry name" value="Dimerisation"/>
    <property type="match status" value="1"/>
</dbReference>
<evidence type="ECO:0000256" key="4">
    <source>
        <dbReference type="PIRSR" id="PIRSR005739-1"/>
    </source>
</evidence>
<organism evidence="7">
    <name type="scientific">Wollemia nobilis</name>
    <dbReference type="NCBI Taxonomy" id="56998"/>
    <lineage>
        <taxon>Eukaryota</taxon>
        <taxon>Viridiplantae</taxon>
        <taxon>Streptophyta</taxon>
        <taxon>Embryophyta</taxon>
        <taxon>Tracheophyta</taxon>
        <taxon>Spermatophyta</taxon>
        <taxon>Pinopsida</taxon>
        <taxon>Pinidae</taxon>
        <taxon>Conifers II</taxon>
        <taxon>Araucariales</taxon>
        <taxon>Araucariaceae</taxon>
        <taxon>Wollemia</taxon>
    </lineage>
</organism>
<evidence type="ECO:0000259" key="6">
    <source>
        <dbReference type="Pfam" id="PF08100"/>
    </source>
</evidence>
<dbReference type="PANTHER" id="PTHR11746">
    <property type="entry name" value="O-METHYLTRANSFERASE"/>
    <property type="match status" value="1"/>
</dbReference>
<dbReference type="InterPro" id="IPR001077">
    <property type="entry name" value="COMT_C"/>
</dbReference>
<dbReference type="GO" id="GO:0046983">
    <property type="term" value="F:protein dimerization activity"/>
    <property type="evidence" value="ECO:0007669"/>
    <property type="project" value="InterPro"/>
</dbReference>
<keyword evidence="2" id="KW-0808">Transferase</keyword>
<dbReference type="PIRSF" id="PIRSF005739">
    <property type="entry name" value="O-mtase"/>
    <property type="match status" value="1"/>
</dbReference>
<name>A0A0C9S592_9CONI</name>
<proteinExistence type="predicted"/>
<dbReference type="InterPro" id="IPR029063">
    <property type="entry name" value="SAM-dependent_MTases_sf"/>
</dbReference>
<evidence type="ECO:0000256" key="2">
    <source>
        <dbReference type="ARBA" id="ARBA00022679"/>
    </source>
</evidence>
<dbReference type="SUPFAM" id="SSF53335">
    <property type="entry name" value="S-adenosyl-L-methionine-dependent methyltransferases"/>
    <property type="match status" value="1"/>
</dbReference>
<dbReference type="GO" id="GO:0008171">
    <property type="term" value="F:O-methyltransferase activity"/>
    <property type="evidence" value="ECO:0007669"/>
    <property type="project" value="InterPro"/>
</dbReference>
<reference evidence="7" key="1">
    <citation type="submission" date="2015-02" db="EMBL/GenBank/DDBJ databases">
        <title>A transcriptome of Wollemia nobilis - a relic of Gondwana.</title>
        <authorList>
            <person name="Chia J.Y."/>
            <person name="Leong Y.S."/>
            <person name="Abdul Karim S."/>
            <person name="Wan Azmi N."/>
            <person name="Hercus R."/>
            <person name="Croft L."/>
        </authorList>
    </citation>
    <scope>NUCLEOTIDE SEQUENCE</scope>
    <source>
        <strain evidence="7">MaeBrown</strain>
        <tissue evidence="7">Leaf</tissue>
    </source>
</reference>
<feature type="active site" description="Proton acceptor" evidence="4">
    <location>
        <position position="285"/>
    </location>
</feature>
<dbReference type="Gene3D" id="1.10.10.10">
    <property type="entry name" value="Winged helix-like DNA-binding domain superfamily/Winged helix DNA-binding domain"/>
    <property type="match status" value="1"/>
</dbReference>
<sequence length="377" mass="41580">MAFLSSIEEINMELEAHLQMNEIILSAAKPMALKAAVLLNIPDIIAIHGNENFLSVHQIASYISASTNKPANVDYLFRILRLLASLGVFTEEEEEEGPAGSERYKYKYGLTKLSKMLVNAKKKDGHYQQVESQSASTSCAPSLLVGNDKALFEAYHLMHECVIEGCRAFDKAHGMSIWEYLSCNPESNNTINEGMAAHTRTLMPWVLKTYDAGFKSVNSLVDVGGGIGSAISSIVQHHPHIRAINYDLHHVIACAPSIPGVENVAGDMFEQIPPADVVFMKCVLHDWDDESCVKVLKKSYEATPHNGKVLIVDAIIDGKAGSLRQTVLSMDVLMMVYSTGGKERTEGELKELFERAGFKSYTVFKLPDLQSLIEVSK</sequence>
<keyword evidence="1" id="KW-0489">Methyltransferase</keyword>
<dbReference type="Gene3D" id="3.40.50.150">
    <property type="entry name" value="Vaccinia Virus protein VP39"/>
    <property type="match status" value="1"/>
</dbReference>
<dbReference type="InterPro" id="IPR016461">
    <property type="entry name" value="COMT-like"/>
</dbReference>